<keyword evidence="2 4" id="KW-0238">DNA-binding</keyword>
<dbReference type="InterPro" id="IPR036271">
    <property type="entry name" value="Tet_transcr_reg_TetR-rel_C_sf"/>
</dbReference>
<dbReference type="Gene3D" id="1.10.357.10">
    <property type="entry name" value="Tetracycline Repressor, domain 2"/>
    <property type="match status" value="1"/>
</dbReference>
<keyword evidence="1" id="KW-0805">Transcription regulation</keyword>
<protein>
    <submittedName>
        <fullName evidence="6">Transcriptional regulator, TetR family</fullName>
    </submittedName>
</protein>
<dbReference type="PROSITE" id="PS50977">
    <property type="entry name" value="HTH_TETR_2"/>
    <property type="match status" value="1"/>
</dbReference>
<evidence type="ECO:0000313" key="7">
    <source>
        <dbReference type="Proteomes" id="UP000199110"/>
    </source>
</evidence>
<dbReference type="PANTHER" id="PTHR47506">
    <property type="entry name" value="TRANSCRIPTIONAL REGULATORY PROTEIN"/>
    <property type="match status" value="1"/>
</dbReference>
<evidence type="ECO:0000259" key="5">
    <source>
        <dbReference type="PROSITE" id="PS50977"/>
    </source>
</evidence>
<dbReference type="InterPro" id="IPR009057">
    <property type="entry name" value="Homeodomain-like_sf"/>
</dbReference>
<sequence length="190" mass="21013">MTDPSPSTRDRLLQAGLSLFQEQGFHGTSVAEILTRAKAPKGSLYHHFPDGKSDLARVACRMTSDLMLNIIARAYDPAVDFAEGTARMAEKFARLFERDAHWRACPVQTLLIDGPLDRADGAAMLQTWIDATTVQAERLGQQESDRAARTVWSVLIGSWTLARAQDDPAPLREMTTLLNMPAPTPKEPPR</sequence>
<dbReference type="AlphaFoldDB" id="A0A1I3MCV7"/>
<dbReference type="SUPFAM" id="SSF48498">
    <property type="entry name" value="Tetracyclin repressor-like, C-terminal domain"/>
    <property type="match status" value="1"/>
</dbReference>
<evidence type="ECO:0000256" key="4">
    <source>
        <dbReference type="PROSITE-ProRule" id="PRU00335"/>
    </source>
</evidence>
<evidence type="ECO:0000256" key="2">
    <source>
        <dbReference type="ARBA" id="ARBA00023125"/>
    </source>
</evidence>
<dbReference type="PRINTS" id="PR00455">
    <property type="entry name" value="HTHTETR"/>
</dbReference>
<accession>A0A1I3MCV7</accession>
<evidence type="ECO:0000313" key="6">
    <source>
        <dbReference type="EMBL" id="SFI94821.1"/>
    </source>
</evidence>
<organism evidence="6 7">
    <name type="scientific">Jannaschia pohangensis</name>
    <dbReference type="NCBI Taxonomy" id="390807"/>
    <lineage>
        <taxon>Bacteria</taxon>
        <taxon>Pseudomonadati</taxon>
        <taxon>Pseudomonadota</taxon>
        <taxon>Alphaproteobacteria</taxon>
        <taxon>Rhodobacterales</taxon>
        <taxon>Roseobacteraceae</taxon>
        <taxon>Jannaschia</taxon>
    </lineage>
</organism>
<dbReference type="PANTHER" id="PTHR47506:SF1">
    <property type="entry name" value="HTH-TYPE TRANSCRIPTIONAL REGULATOR YJDC"/>
    <property type="match status" value="1"/>
</dbReference>
<feature type="domain" description="HTH tetR-type" evidence="5">
    <location>
        <begin position="6"/>
        <end position="66"/>
    </location>
</feature>
<dbReference type="Proteomes" id="UP000199110">
    <property type="component" value="Unassembled WGS sequence"/>
</dbReference>
<dbReference type="GO" id="GO:0003677">
    <property type="term" value="F:DNA binding"/>
    <property type="evidence" value="ECO:0007669"/>
    <property type="project" value="UniProtKB-UniRule"/>
</dbReference>
<dbReference type="RefSeq" id="WP_092779445.1">
    <property type="nucleotide sequence ID" value="NZ_FORA01000002.1"/>
</dbReference>
<dbReference type="SUPFAM" id="SSF46689">
    <property type="entry name" value="Homeodomain-like"/>
    <property type="match status" value="1"/>
</dbReference>
<dbReference type="EMBL" id="FORA01000002">
    <property type="protein sequence ID" value="SFI94821.1"/>
    <property type="molecule type" value="Genomic_DNA"/>
</dbReference>
<proteinExistence type="predicted"/>
<dbReference type="InterPro" id="IPR001647">
    <property type="entry name" value="HTH_TetR"/>
</dbReference>
<name>A0A1I3MCV7_9RHOB</name>
<dbReference type="OrthoDB" id="9811084at2"/>
<keyword evidence="3" id="KW-0804">Transcription</keyword>
<dbReference type="Pfam" id="PF00440">
    <property type="entry name" value="TetR_N"/>
    <property type="match status" value="1"/>
</dbReference>
<dbReference type="STRING" id="390807.SAMN04488095_1806"/>
<evidence type="ECO:0000256" key="1">
    <source>
        <dbReference type="ARBA" id="ARBA00023015"/>
    </source>
</evidence>
<feature type="DNA-binding region" description="H-T-H motif" evidence="4">
    <location>
        <begin position="29"/>
        <end position="48"/>
    </location>
</feature>
<evidence type="ECO:0000256" key="3">
    <source>
        <dbReference type="ARBA" id="ARBA00023163"/>
    </source>
</evidence>
<reference evidence="6 7" key="1">
    <citation type="submission" date="2016-10" db="EMBL/GenBank/DDBJ databases">
        <authorList>
            <person name="de Groot N.N."/>
        </authorList>
    </citation>
    <scope>NUCLEOTIDE SEQUENCE [LARGE SCALE GENOMIC DNA]</scope>
    <source>
        <strain evidence="6 7">DSM 19073</strain>
    </source>
</reference>
<keyword evidence="7" id="KW-1185">Reference proteome</keyword>
<gene>
    <name evidence="6" type="ORF">SAMN04488095_1806</name>
</gene>